<dbReference type="GO" id="GO:0005506">
    <property type="term" value="F:iron ion binding"/>
    <property type="evidence" value="ECO:0007669"/>
    <property type="project" value="InterPro"/>
</dbReference>
<evidence type="ECO:0000313" key="8">
    <source>
        <dbReference type="Proteomes" id="UP000236333"/>
    </source>
</evidence>
<evidence type="ECO:0000256" key="4">
    <source>
        <dbReference type="ARBA" id="ARBA00022989"/>
    </source>
</evidence>
<evidence type="ECO:0000256" key="1">
    <source>
        <dbReference type="ARBA" id="ARBA00004370"/>
    </source>
</evidence>
<evidence type="ECO:0000256" key="5">
    <source>
        <dbReference type="ARBA" id="ARBA00023136"/>
    </source>
</evidence>
<dbReference type="GO" id="GO:0008610">
    <property type="term" value="P:lipid biosynthetic process"/>
    <property type="evidence" value="ECO:0007669"/>
    <property type="project" value="InterPro"/>
</dbReference>
<proteinExistence type="inferred from homology"/>
<evidence type="ECO:0000313" key="7">
    <source>
        <dbReference type="EMBL" id="PNH10366.1"/>
    </source>
</evidence>
<dbReference type="GO" id="GO:0016491">
    <property type="term" value="F:oxidoreductase activity"/>
    <property type="evidence" value="ECO:0007669"/>
    <property type="project" value="InterPro"/>
</dbReference>
<sequence>MDMWTHTKQVFTERLRPGTVEFSMLVYQPVAYWLVACFYDLLDHLKLPLTERYKVVRRDPGRSNTVTRRQVILRVLLQQLIQAALNLGLFILDADMCSRYGSRTFMHQAVRFVLGLYVMDTWQYWIHRLMHNNTFLYKHMHSVHHTLMIPYAYGALYNSILEGLLLDTMGGVVTHYVAGLDCPTAVCVFTFGNIKTVLDHCNYRGPINPLHNIFPNGAAYHDIHHDIRGTKANFSQPFFTHWDWLLNTFMDPAPLHFTVEELRQQQEEKKAGEPKKQR</sequence>
<evidence type="ECO:0000259" key="6">
    <source>
        <dbReference type="Pfam" id="PF04116"/>
    </source>
</evidence>
<dbReference type="InterPro" id="IPR050307">
    <property type="entry name" value="Sterol_Desaturase_Related"/>
</dbReference>
<reference evidence="7 8" key="1">
    <citation type="journal article" date="2017" name="Mol. Biol. Evol.">
        <title>The 4-celled Tetrabaena socialis nuclear genome reveals the essential components for genetic control of cell number at the origin of multicellularity in the volvocine lineage.</title>
        <authorList>
            <person name="Featherston J."/>
            <person name="Arakaki Y."/>
            <person name="Hanschen E.R."/>
            <person name="Ferris P.J."/>
            <person name="Michod R.E."/>
            <person name="Olson B.J.S.C."/>
            <person name="Nozaki H."/>
            <person name="Durand P.M."/>
        </authorList>
    </citation>
    <scope>NUCLEOTIDE SEQUENCE [LARGE SCALE GENOMIC DNA]</scope>
    <source>
        <strain evidence="7 8">NIES-571</strain>
    </source>
</reference>
<gene>
    <name evidence="7" type="ORF">TSOC_002892</name>
</gene>
<keyword evidence="5" id="KW-0472">Membrane</keyword>
<feature type="domain" description="Fatty acid hydroxylase" evidence="6">
    <location>
        <begin position="112"/>
        <end position="248"/>
    </location>
</feature>
<dbReference type="Pfam" id="PF04116">
    <property type="entry name" value="FA_hydroxylase"/>
    <property type="match status" value="1"/>
</dbReference>
<evidence type="ECO:0000256" key="2">
    <source>
        <dbReference type="ARBA" id="ARBA00009324"/>
    </source>
</evidence>
<organism evidence="7 8">
    <name type="scientific">Tetrabaena socialis</name>
    <dbReference type="NCBI Taxonomy" id="47790"/>
    <lineage>
        <taxon>Eukaryota</taxon>
        <taxon>Viridiplantae</taxon>
        <taxon>Chlorophyta</taxon>
        <taxon>core chlorophytes</taxon>
        <taxon>Chlorophyceae</taxon>
        <taxon>CS clade</taxon>
        <taxon>Chlamydomonadales</taxon>
        <taxon>Tetrabaenaceae</taxon>
        <taxon>Tetrabaena</taxon>
    </lineage>
</organism>
<accession>A0A2J8ACX9</accession>
<name>A0A2J8ACX9_9CHLO</name>
<comment type="similarity">
    <text evidence="2">Belongs to the sterol desaturase family.</text>
</comment>
<dbReference type="EMBL" id="PGGS01000058">
    <property type="protein sequence ID" value="PNH10366.1"/>
    <property type="molecule type" value="Genomic_DNA"/>
</dbReference>
<comment type="subcellular location">
    <subcellularLocation>
        <location evidence="1">Membrane</location>
    </subcellularLocation>
</comment>
<keyword evidence="8" id="KW-1185">Reference proteome</keyword>
<protein>
    <submittedName>
        <fullName evidence="7">Sphingoid base hydroxylase 2</fullName>
    </submittedName>
</protein>
<dbReference type="Proteomes" id="UP000236333">
    <property type="component" value="Unassembled WGS sequence"/>
</dbReference>
<dbReference type="GO" id="GO:0016020">
    <property type="term" value="C:membrane"/>
    <property type="evidence" value="ECO:0007669"/>
    <property type="project" value="UniProtKB-SubCell"/>
</dbReference>
<keyword evidence="3" id="KW-0812">Transmembrane</keyword>
<comment type="caution">
    <text evidence="7">The sequence shown here is derived from an EMBL/GenBank/DDBJ whole genome shotgun (WGS) entry which is preliminary data.</text>
</comment>
<dbReference type="PANTHER" id="PTHR11863">
    <property type="entry name" value="STEROL DESATURASE"/>
    <property type="match status" value="1"/>
</dbReference>
<dbReference type="OrthoDB" id="408954at2759"/>
<evidence type="ECO:0000256" key="3">
    <source>
        <dbReference type="ARBA" id="ARBA00022692"/>
    </source>
</evidence>
<dbReference type="InterPro" id="IPR006694">
    <property type="entry name" value="Fatty_acid_hydroxylase"/>
</dbReference>
<dbReference type="AlphaFoldDB" id="A0A2J8ACX9"/>
<keyword evidence="4" id="KW-1133">Transmembrane helix</keyword>